<evidence type="ECO:0000256" key="1">
    <source>
        <dbReference type="ARBA" id="ARBA00004571"/>
    </source>
</evidence>
<dbReference type="EMBL" id="JAUJEA010000002">
    <property type="protein sequence ID" value="MDN5201068.1"/>
    <property type="molecule type" value="Genomic_DNA"/>
</dbReference>
<evidence type="ECO:0000256" key="2">
    <source>
        <dbReference type="ARBA" id="ARBA00022448"/>
    </source>
</evidence>
<comment type="caution">
    <text evidence="12">The sequence shown here is derived from an EMBL/GenBank/DDBJ whole genome shotgun (WGS) entry which is preliminary data.</text>
</comment>
<dbReference type="Proteomes" id="UP001172082">
    <property type="component" value="Unassembled WGS sequence"/>
</dbReference>
<dbReference type="InterPro" id="IPR037066">
    <property type="entry name" value="Plug_dom_sf"/>
</dbReference>
<name>A0ABT8KLF5_9BACT</name>
<evidence type="ECO:0000256" key="5">
    <source>
        <dbReference type="ARBA" id="ARBA00023077"/>
    </source>
</evidence>
<dbReference type="NCBIfam" id="TIGR04057">
    <property type="entry name" value="SusC_RagA_signa"/>
    <property type="match status" value="1"/>
</dbReference>
<keyword evidence="4 8" id="KW-0812">Transmembrane</keyword>
<dbReference type="InterPro" id="IPR023997">
    <property type="entry name" value="TonB-dep_OMP_SusC/RagA_CS"/>
</dbReference>
<sequence>MKNKLLQQIAIMSKYAFVGLIIQISLGSLLIAADSGMAQGSVENVHLGIKVHKASLIEVFDIIEAKTDFEFAYRIQDIDKRKNISLEFPQESLGNILRHISKNSNLSFRRVNNQITVKKGKRGVSEVQDEVYNEYPEDIEISGKITDENGQELPGASVLEKGTTNGTTTDLFGNYKLSVPENATLIISFVGYQTQEIQVGTRSTIDVQMIVAAEQLKDVIVTAFGLEREKKAITYSAQTVDVNEFSEARSLNVVNSLSGKVAGLNFSTTSNGVGSPSRINLRGNRSLTGNNQPLYVIDGVPVDNSVSTSTSDVGRAVSSDGISNVNPEDIESISVLKGPSAAALYGTRANNGVIIIKTKSGKGSSGARISVSSNFMISKAYHLIDFQDEFGQGNGGVYDANSRNSWGPAMNGQSVSAWQLIPNPDYSGPATYSLIPQPNNSKDFFETGYNWAKSVAVTAGRDNIQGYFSYTNTTANGIVAGNDLDRHNMNVRLTSNISKKLELDVKTNFIVQEIDNPQQTGEVSTGIAAYTVPRSLPIDQYRDFEFVDPAGQAHQNYIDNAVVGGVGGNPFWFALRKDVRTDTRNRFIGFASLKYNFTDALSLQLRSGIDRYTNRSATKNYASASFNNNQGAYSESIGEVKELNSDFLLAYDKTFGELSLNISVGGNTLIQNKASLSSGGLLSRRNFFAMANVENFGVQSGFFDKQINSLYGFAQLGYKGYLFLDVTGRNDWSSALPSDNRSFFYPSIGISGVISDMFEDTPEALTFLKVRVSYAQVGNDTDPFQLNREFIYSGANGGILTSSPLLRNENLKPEISTSLEFGVDVRFFKNRLGIDFTWFKTNTEDQIFTINTPESSGFSQEVINGGDVENKGIELVLNATPIETSDFIWDISANYASYDSKIIEINGDREELVFGAGRLVQSKITKGGEYGDLYIRGFERLDDGQILIDANGIPEFTPGFDVLAGNFNPDWTAGLQNRFAYKNFSLSFLLDFRIGGEVISYTQARLAGIGASALTLPGREGFVVDGVVATRNADGDIISAETNITSITAENYWTSVAPRDPRSAEDFVYDATNVRLRELVLGYSLPSSLLDRLPFSSASISIVGRNLFFLVNKAEFFDPEQGVGIGNLQGVESFNLPATRNFGFNVKLGF</sequence>
<reference evidence="12" key="1">
    <citation type="submission" date="2023-06" db="EMBL/GenBank/DDBJ databases">
        <title>Genomic of Parafulvivirga corallium.</title>
        <authorList>
            <person name="Wang G."/>
        </authorList>
    </citation>
    <scope>NUCLEOTIDE SEQUENCE</scope>
    <source>
        <strain evidence="12">BMA10</strain>
    </source>
</reference>
<keyword evidence="5 9" id="KW-0798">TonB box</keyword>
<dbReference type="Pfam" id="PF13715">
    <property type="entry name" value="CarbopepD_reg_2"/>
    <property type="match status" value="1"/>
</dbReference>
<keyword evidence="7 8" id="KW-0998">Cell outer membrane</keyword>
<dbReference type="RefSeq" id="WP_346751096.1">
    <property type="nucleotide sequence ID" value="NZ_JAUJEA010000002.1"/>
</dbReference>
<dbReference type="Pfam" id="PF07715">
    <property type="entry name" value="Plug"/>
    <property type="match status" value="1"/>
</dbReference>
<dbReference type="Gene3D" id="2.40.170.20">
    <property type="entry name" value="TonB-dependent receptor, beta-barrel domain"/>
    <property type="match status" value="1"/>
</dbReference>
<dbReference type="InterPro" id="IPR039426">
    <property type="entry name" value="TonB-dep_rcpt-like"/>
</dbReference>
<evidence type="ECO:0000256" key="4">
    <source>
        <dbReference type="ARBA" id="ARBA00022692"/>
    </source>
</evidence>
<dbReference type="SUPFAM" id="SSF49464">
    <property type="entry name" value="Carboxypeptidase regulatory domain-like"/>
    <property type="match status" value="1"/>
</dbReference>
<evidence type="ECO:0000256" key="3">
    <source>
        <dbReference type="ARBA" id="ARBA00022452"/>
    </source>
</evidence>
<dbReference type="InterPro" id="IPR023996">
    <property type="entry name" value="TonB-dep_OMP_SusC/RagA"/>
</dbReference>
<organism evidence="12 13">
    <name type="scientific">Splendidivirga corallicola</name>
    <dbReference type="NCBI Taxonomy" id="3051826"/>
    <lineage>
        <taxon>Bacteria</taxon>
        <taxon>Pseudomonadati</taxon>
        <taxon>Bacteroidota</taxon>
        <taxon>Cytophagia</taxon>
        <taxon>Cytophagales</taxon>
        <taxon>Splendidivirgaceae</taxon>
        <taxon>Splendidivirga</taxon>
    </lineage>
</organism>
<keyword evidence="6 8" id="KW-0472">Membrane</keyword>
<protein>
    <submittedName>
        <fullName evidence="12">SusC/RagA family TonB-linked outer membrane protein</fullName>
    </submittedName>
</protein>
<dbReference type="Pfam" id="PF00593">
    <property type="entry name" value="TonB_dep_Rec_b-barrel"/>
    <property type="match status" value="1"/>
</dbReference>
<comment type="similarity">
    <text evidence="8 9">Belongs to the TonB-dependent receptor family.</text>
</comment>
<dbReference type="Gene3D" id="2.60.40.1120">
    <property type="entry name" value="Carboxypeptidase-like, regulatory domain"/>
    <property type="match status" value="1"/>
</dbReference>
<evidence type="ECO:0000259" key="10">
    <source>
        <dbReference type="Pfam" id="PF00593"/>
    </source>
</evidence>
<proteinExistence type="inferred from homology"/>
<dbReference type="NCBIfam" id="TIGR04056">
    <property type="entry name" value="OMP_RagA_SusC"/>
    <property type="match status" value="1"/>
</dbReference>
<evidence type="ECO:0000256" key="7">
    <source>
        <dbReference type="ARBA" id="ARBA00023237"/>
    </source>
</evidence>
<evidence type="ECO:0000313" key="12">
    <source>
        <dbReference type="EMBL" id="MDN5201068.1"/>
    </source>
</evidence>
<gene>
    <name evidence="12" type="ORF">QQ008_06840</name>
</gene>
<dbReference type="InterPro" id="IPR008969">
    <property type="entry name" value="CarboxyPept-like_regulatory"/>
</dbReference>
<evidence type="ECO:0000259" key="11">
    <source>
        <dbReference type="Pfam" id="PF07715"/>
    </source>
</evidence>
<feature type="domain" description="TonB-dependent receptor plug" evidence="11">
    <location>
        <begin position="230"/>
        <end position="353"/>
    </location>
</feature>
<dbReference type="InterPro" id="IPR012910">
    <property type="entry name" value="Plug_dom"/>
</dbReference>
<keyword evidence="3 8" id="KW-1134">Transmembrane beta strand</keyword>
<evidence type="ECO:0000256" key="6">
    <source>
        <dbReference type="ARBA" id="ARBA00023136"/>
    </source>
</evidence>
<keyword evidence="13" id="KW-1185">Reference proteome</keyword>
<evidence type="ECO:0000256" key="8">
    <source>
        <dbReference type="PROSITE-ProRule" id="PRU01360"/>
    </source>
</evidence>
<comment type="subcellular location">
    <subcellularLocation>
        <location evidence="1 8">Cell outer membrane</location>
        <topology evidence="1 8">Multi-pass membrane protein</topology>
    </subcellularLocation>
</comment>
<dbReference type="Gene3D" id="3.55.50.30">
    <property type="match status" value="1"/>
</dbReference>
<keyword evidence="2 8" id="KW-0813">Transport</keyword>
<evidence type="ECO:0000313" key="13">
    <source>
        <dbReference type="Proteomes" id="UP001172082"/>
    </source>
</evidence>
<dbReference type="InterPro" id="IPR000531">
    <property type="entry name" value="Beta-barrel_TonB"/>
</dbReference>
<dbReference type="InterPro" id="IPR036942">
    <property type="entry name" value="Beta-barrel_TonB_sf"/>
</dbReference>
<dbReference type="Gene3D" id="2.170.130.10">
    <property type="entry name" value="TonB-dependent receptor, plug domain"/>
    <property type="match status" value="1"/>
</dbReference>
<feature type="domain" description="TonB-dependent receptor-like beta-barrel" evidence="10">
    <location>
        <begin position="556"/>
        <end position="972"/>
    </location>
</feature>
<dbReference type="PROSITE" id="PS52016">
    <property type="entry name" value="TONB_DEPENDENT_REC_3"/>
    <property type="match status" value="1"/>
</dbReference>
<evidence type="ECO:0000256" key="9">
    <source>
        <dbReference type="RuleBase" id="RU003357"/>
    </source>
</evidence>
<dbReference type="SUPFAM" id="SSF56935">
    <property type="entry name" value="Porins"/>
    <property type="match status" value="1"/>
</dbReference>
<accession>A0ABT8KLF5</accession>